<dbReference type="InterPro" id="IPR013783">
    <property type="entry name" value="Ig-like_fold"/>
</dbReference>
<dbReference type="Gene3D" id="2.60.40.10">
    <property type="entry name" value="Immunoglobulins"/>
    <property type="match status" value="1"/>
</dbReference>
<evidence type="ECO:0000313" key="2">
    <source>
        <dbReference type="Proteomes" id="UP000477680"/>
    </source>
</evidence>
<sequence length="875" mass="96180">MPGIGSVSRTQLTKALKRILFASLLSMLVCSGSLLAQESELDLLLLEVRLDETLISSAIPAYDLGPATVLPLGELARLLSLAIQTQPASGTASGFILNEERSFSLNLKDARVTRAGVTESFDPAQVVVEPDDLYVSMALLRSWLPVELEIERSRLILRVRPLEVLPLQAYLQRMDSGGRLQGQVTGEDVDYPLVDLPYRWWSPPVVDQSLRSEYRRDDESARLENRYTAHLAGDLLGLESSIYFSRDPASSQLRVTLGRHDPDAGLLGPLQAQAFQMGSLSSASVENITSGMAGRGVTVSNRPLTRPTRFDRQTFEGDLTPGWDVELFYNDALVDFQQPNAEGLYRFEDLPLGFGRNDFKLVFHGPLGETRVEQYSYSLAESVVQPGEFQYNLLEHRDEEGHTRSIAQFDYGLSRTLSTTAGFIRAPVAGVERQYVSAGLRTFWPALSLGGDLIRDPDGGSLMQLGVKTNLAGIALDANRMYLQRFYSERFSNFDDPVITRDTLRLNGSIPIFRRRLPMTIDTLWDAHESGRVDKDLNASLSTYAFHTAFTNTLRWRSNAGNEEFLGAMRVSRRLRDMSLRGRVGYELGSDATVTQLALAADTFLGDGYRLTLGVAHELETPETQYSTGFTKNIGSYGLGLNVSYHDTGEVAASVQFFLALGRDSPRSGWLFDARPKAGTGAASVRAFLDSNDNGSMDPGEVPLPGVGFTVNGGRHQARTDAAGISHIGHSPIKQRVNIAVDVGTLEDPQWAPAVPGRSLVPRPGRVAEMNFPIRMTTEIDGTAFLYENEEKRGMGGLELELLDDDNNVVARTTSSWDGFYIIAGIVAGEYWLRVSPVQLRRLGLNDTGIKLVTVDGTGDFINGMDLLVIAKSST</sequence>
<dbReference type="Proteomes" id="UP000477680">
    <property type="component" value="Chromosome"/>
</dbReference>
<proteinExistence type="predicted"/>
<keyword evidence="2" id="KW-1185">Reference proteome</keyword>
<gene>
    <name evidence="1" type="ORF">G3T16_18440</name>
</gene>
<dbReference type="SUPFAM" id="SSF49478">
    <property type="entry name" value="Cna protein B-type domain"/>
    <property type="match status" value="1"/>
</dbReference>
<evidence type="ECO:0008006" key="3">
    <source>
        <dbReference type="Google" id="ProtNLM"/>
    </source>
</evidence>
<name>A0A6C0U7V8_9GAMM</name>
<evidence type="ECO:0000313" key="1">
    <source>
        <dbReference type="EMBL" id="QIB67077.1"/>
    </source>
</evidence>
<dbReference type="EMBL" id="CP048711">
    <property type="protein sequence ID" value="QIB67077.1"/>
    <property type="molecule type" value="Genomic_DNA"/>
</dbReference>
<dbReference type="AlphaFoldDB" id="A0A6C0U7V8"/>
<protein>
    <recommendedName>
        <fullName evidence="3">Carboxypeptidase regulatory-like domain-containing protein</fullName>
    </recommendedName>
</protein>
<reference evidence="1 2" key="1">
    <citation type="submission" date="2020-02" db="EMBL/GenBank/DDBJ databases">
        <title>Genome sequencing for Kineobactrum sp. M2.</title>
        <authorList>
            <person name="Park S.-J."/>
        </authorList>
    </citation>
    <scope>NUCLEOTIDE SEQUENCE [LARGE SCALE GENOMIC DNA]</scope>
    <source>
        <strain evidence="1 2">M2</strain>
    </source>
</reference>
<dbReference type="KEGG" id="kim:G3T16_18440"/>
<dbReference type="RefSeq" id="WP_163496505.1">
    <property type="nucleotide sequence ID" value="NZ_CP048711.1"/>
</dbReference>
<organism evidence="1 2">
    <name type="scientific">Kineobactrum salinum</name>
    <dbReference type="NCBI Taxonomy" id="2708301"/>
    <lineage>
        <taxon>Bacteria</taxon>
        <taxon>Pseudomonadati</taxon>
        <taxon>Pseudomonadota</taxon>
        <taxon>Gammaproteobacteria</taxon>
        <taxon>Cellvibrionales</taxon>
        <taxon>Halieaceae</taxon>
        <taxon>Kineobactrum</taxon>
    </lineage>
</organism>
<accession>A0A6C0U7V8</accession>